<dbReference type="AlphaFoldDB" id="K1YWV2"/>
<gene>
    <name evidence="1" type="ORF">ACD_78C00274G0011</name>
</gene>
<sequence>MRFSFSASKKSGNSNSSRINFFIEARLLSSNIAIISCSFCNQKCIFYVGVMNHHSAVNIYVFRVFKGLSLWRPFEDYLKHPLNTPLWSSLCRGLSRYFRSNDEDIDMYAVFWVLGTFFQNISSISLNYFSCIRTLILTSECSMSWMRFINVRMSEIFSWSITLVLVTLSQ</sequence>
<comment type="caution">
    <text evidence="1">The sequence shown here is derived from an EMBL/GenBank/DDBJ whole genome shotgun (WGS) entry which is preliminary data.</text>
</comment>
<organism evidence="1">
    <name type="scientific">uncultured bacterium</name>
    <name type="common">gcode 4</name>
    <dbReference type="NCBI Taxonomy" id="1234023"/>
    <lineage>
        <taxon>Bacteria</taxon>
        <taxon>environmental samples</taxon>
    </lineage>
</organism>
<accession>K1YWV2</accession>
<proteinExistence type="predicted"/>
<reference evidence="1" key="1">
    <citation type="journal article" date="2012" name="Science">
        <title>Fermentation, hydrogen, and sulfur metabolism in multiple uncultivated bacterial phyla.</title>
        <authorList>
            <person name="Wrighton K.C."/>
            <person name="Thomas B.C."/>
            <person name="Sharon I."/>
            <person name="Miller C.S."/>
            <person name="Castelle C.J."/>
            <person name="VerBerkmoes N.C."/>
            <person name="Wilkins M.J."/>
            <person name="Hettich R.L."/>
            <person name="Lipton M.S."/>
            <person name="Williams K.H."/>
            <person name="Long P.E."/>
            <person name="Banfield J.F."/>
        </authorList>
    </citation>
    <scope>NUCLEOTIDE SEQUENCE [LARGE SCALE GENOMIC DNA]</scope>
</reference>
<name>K1YWV2_9BACT</name>
<protein>
    <submittedName>
        <fullName evidence="1">Uncharacterized protein</fullName>
    </submittedName>
</protein>
<dbReference type="EMBL" id="AMFJ01034274">
    <property type="protein sequence ID" value="EKD29784.1"/>
    <property type="molecule type" value="Genomic_DNA"/>
</dbReference>
<evidence type="ECO:0000313" key="1">
    <source>
        <dbReference type="EMBL" id="EKD29784.1"/>
    </source>
</evidence>